<organism evidence="1 2">
    <name type="scientific">Lithospermum erythrorhizon</name>
    <name type="common">Purple gromwell</name>
    <name type="synonym">Lithospermum officinale var. erythrorhizon</name>
    <dbReference type="NCBI Taxonomy" id="34254"/>
    <lineage>
        <taxon>Eukaryota</taxon>
        <taxon>Viridiplantae</taxon>
        <taxon>Streptophyta</taxon>
        <taxon>Embryophyta</taxon>
        <taxon>Tracheophyta</taxon>
        <taxon>Spermatophyta</taxon>
        <taxon>Magnoliopsida</taxon>
        <taxon>eudicotyledons</taxon>
        <taxon>Gunneridae</taxon>
        <taxon>Pentapetalae</taxon>
        <taxon>asterids</taxon>
        <taxon>lamiids</taxon>
        <taxon>Boraginales</taxon>
        <taxon>Boraginaceae</taxon>
        <taxon>Boraginoideae</taxon>
        <taxon>Lithospermeae</taxon>
        <taxon>Lithospermum</taxon>
    </lineage>
</organism>
<gene>
    <name evidence="1" type="ORF">LIER_04223</name>
</gene>
<protein>
    <submittedName>
        <fullName evidence="1">Uncharacterized protein</fullName>
    </submittedName>
</protein>
<dbReference type="EMBL" id="BAABME010000532">
    <property type="protein sequence ID" value="GAA0143567.1"/>
    <property type="molecule type" value="Genomic_DNA"/>
</dbReference>
<accession>A0AAV3NXJ6</accession>
<comment type="caution">
    <text evidence="1">The sequence shown here is derived from an EMBL/GenBank/DDBJ whole genome shotgun (WGS) entry which is preliminary data.</text>
</comment>
<reference evidence="1 2" key="1">
    <citation type="submission" date="2024-01" db="EMBL/GenBank/DDBJ databases">
        <title>The complete chloroplast genome sequence of Lithospermum erythrorhizon: insights into the phylogenetic relationship among Boraginaceae species and the maternal lineages of purple gromwells.</title>
        <authorList>
            <person name="Okada T."/>
            <person name="Watanabe K."/>
        </authorList>
    </citation>
    <scope>NUCLEOTIDE SEQUENCE [LARGE SCALE GENOMIC DNA]</scope>
</reference>
<evidence type="ECO:0000313" key="1">
    <source>
        <dbReference type="EMBL" id="GAA0143567.1"/>
    </source>
</evidence>
<name>A0AAV3NXJ6_LITER</name>
<sequence>MMAIEENETPRIGVTLRDNRINMMSGERLISTTNDLGQRKANLPFRCLDSTISAFGLVKSPFLKRQPVIQRFFGLKTQGKFRGHSRSLSLVGTTHSLGIPHLLGILVQRLFPNASLPTPSLNSSQDFSRGAFIHNP</sequence>
<proteinExistence type="predicted"/>
<dbReference type="AlphaFoldDB" id="A0AAV3NXJ6"/>
<dbReference type="Proteomes" id="UP001454036">
    <property type="component" value="Unassembled WGS sequence"/>
</dbReference>
<keyword evidence="2" id="KW-1185">Reference proteome</keyword>
<evidence type="ECO:0000313" key="2">
    <source>
        <dbReference type="Proteomes" id="UP001454036"/>
    </source>
</evidence>